<dbReference type="AlphaFoldDB" id="A0A8T0UWA9"/>
<dbReference type="Proteomes" id="UP000823388">
    <property type="component" value="Chromosome 3K"/>
</dbReference>
<protein>
    <submittedName>
        <fullName evidence="2">Uncharacterized protein</fullName>
    </submittedName>
</protein>
<evidence type="ECO:0000313" key="3">
    <source>
        <dbReference type="Proteomes" id="UP000823388"/>
    </source>
</evidence>
<comment type="caution">
    <text evidence="2">The sequence shown here is derived from an EMBL/GenBank/DDBJ whole genome shotgun (WGS) entry which is preliminary data.</text>
</comment>
<dbReference type="EMBL" id="CM029041">
    <property type="protein sequence ID" value="KAG2628572.1"/>
    <property type="molecule type" value="Genomic_DNA"/>
</dbReference>
<evidence type="ECO:0000313" key="2">
    <source>
        <dbReference type="EMBL" id="KAG2628572.1"/>
    </source>
</evidence>
<reference evidence="2" key="1">
    <citation type="submission" date="2020-05" db="EMBL/GenBank/DDBJ databases">
        <title>WGS assembly of Panicum virgatum.</title>
        <authorList>
            <person name="Lovell J.T."/>
            <person name="Jenkins J."/>
            <person name="Shu S."/>
            <person name="Juenger T.E."/>
            <person name="Schmutz J."/>
        </authorList>
    </citation>
    <scope>NUCLEOTIDE SEQUENCE</scope>
    <source>
        <strain evidence="2">AP13</strain>
    </source>
</reference>
<evidence type="ECO:0000256" key="1">
    <source>
        <dbReference type="SAM" id="MobiDB-lite"/>
    </source>
</evidence>
<feature type="compositionally biased region" description="Low complexity" evidence="1">
    <location>
        <begin position="49"/>
        <end position="61"/>
    </location>
</feature>
<sequence length="214" mass="23721">MNSIQYLTPPPQSTVPTRQRLSGFSHAALGFSPTSGARFSSLPALPTFQRFSPPRRSAAARDSQRPRDSVCRPPAPRVSVRCRRPRRAGELQLLLPRTPPRVAGPQDSLRCCRPRRPTSSGPRNAPRPRAAGVRVARRAPGLRRPPPRRRRRPRRAGELQLLLPRAAGVRVARRAPVPAVPCPPCSAPARPWAARPRARPVESLRLRLLCRPPI</sequence>
<feature type="region of interest" description="Disordered" evidence="1">
    <location>
        <begin position="46"/>
        <end position="157"/>
    </location>
</feature>
<feature type="compositionally biased region" description="Basic residues" evidence="1">
    <location>
        <begin position="135"/>
        <end position="154"/>
    </location>
</feature>
<gene>
    <name evidence="2" type="ORF">PVAP13_3KG247700</name>
</gene>
<feature type="compositionally biased region" description="Low complexity" evidence="1">
    <location>
        <begin position="121"/>
        <end position="134"/>
    </location>
</feature>
<keyword evidence="3" id="KW-1185">Reference proteome</keyword>
<proteinExistence type="predicted"/>
<accession>A0A8T0UWA9</accession>
<name>A0A8T0UWA9_PANVG</name>
<organism evidence="2 3">
    <name type="scientific">Panicum virgatum</name>
    <name type="common">Blackwell switchgrass</name>
    <dbReference type="NCBI Taxonomy" id="38727"/>
    <lineage>
        <taxon>Eukaryota</taxon>
        <taxon>Viridiplantae</taxon>
        <taxon>Streptophyta</taxon>
        <taxon>Embryophyta</taxon>
        <taxon>Tracheophyta</taxon>
        <taxon>Spermatophyta</taxon>
        <taxon>Magnoliopsida</taxon>
        <taxon>Liliopsida</taxon>
        <taxon>Poales</taxon>
        <taxon>Poaceae</taxon>
        <taxon>PACMAD clade</taxon>
        <taxon>Panicoideae</taxon>
        <taxon>Panicodae</taxon>
        <taxon>Paniceae</taxon>
        <taxon>Panicinae</taxon>
        <taxon>Panicum</taxon>
        <taxon>Panicum sect. Hiantes</taxon>
    </lineage>
</organism>